<dbReference type="CDD" id="cd04881">
    <property type="entry name" value="ACT_HSDH-Hom"/>
    <property type="match status" value="1"/>
</dbReference>
<evidence type="ECO:0000313" key="19">
    <source>
        <dbReference type="EMBL" id="OFI06999.1"/>
    </source>
</evidence>
<name>A0A1E8F1G2_9CLOT</name>
<dbReference type="Gene3D" id="3.40.50.720">
    <property type="entry name" value="NAD(P)-binding Rossmann-like Domain"/>
    <property type="match status" value="1"/>
</dbReference>
<evidence type="ECO:0000256" key="8">
    <source>
        <dbReference type="ARBA" id="ARBA00022697"/>
    </source>
</evidence>
<keyword evidence="12" id="KW-0520">NAD</keyword>
<sequence>MSKVKIALLGMGNVGCGVLKVLSMNKKQITQRSGYEIEVGKVLVKNKDKDRNIEIDKEIITTNFDDILNDEDVKIIVELMGGIDPAREYIIKSMKKGKHIVTANKMLIATYGEELFEEAKKNKVMFYYEASVSGGIPIIEGLSESLTANKIERIIGIINGTTNYILSKMSTEELEYDKVLRESKKMGFTESDPKLDVSGYDAAYKLAILSRLAFETKVDINSIYREGIESIKQIDIDYAKEFGYIIKLLAVAKEEVEGVLELRVHPAMIPINHPLANVNGCYNGIFIRGNAVGDLIFYGHATGEMPTSSAVVSDIITILRRKLDFCKQYGIKMDTKKVKPIEDTQCGYYIRITVEDIPGVLARIATVFGKNKVSLLSVIQKPRRKGERFVSLVFFTHNTLDSSLKQALNKIKNLRNVNMIESIIRLETFK</sequence>
<dbReference type="Pfam" id="PF01842">
    <property type="entry name" value="ACT"/>
    <property type="match status" value="1"/>
</dbReference>
<dbReference type="InterPro" id="IPR036291">
    <property type="entry name" value="NAD(P)-bd_dom_sf"/>
</dbReference>
<dbReference type="PIRSF" id="PIRSF000098">
    <property type="entry name" value="Homoser_dehydrog"/>
    <property type="match status" value="1"/>
</dbReference>
<dbReference type="PANTHER" id="PTHR43331:SF1">
    <property type="entry name" value="HOMOSERINE DEHYDROGENASE"/>
    <property type="match status" value="1"/>
</dbReference>
<dbReference type="Pfam" id="PF00742">
    <property type="entry name" value="Homoserine_dh"/>
    <property type="match status" value="1"/>
</dbReference>
<feature type="binding site" evidence="17">
    <location>
        <position position="105"/>
    </location>
    <ligand>
        <name>NADPH</name>
        <dbReference type="ChEBI" id="CHEBI:57783"/>
    </ligand>
</feature>
<evidence type="ECO:0000259" key="18">
    <source>
        <dbReference type="PROSITE" id="PS51671"/>
    </source>
</evidence>
<evidence type="ECO:0000256" key="4">
    <source>
        <dbReference type="ARBA" id="ARBA00006753"/>
    </source>
</evidence>
<dbReference type="SUPFAM" id="SSF51735">
    <property type="entry name" value="NAD(P)-binding Rossmann-fold domains"/>
    <property type="match status" value="1"/>
</dbReference>
<dbReference type="OrthoDB" id="9808167at2"/>
<dbReference type="InterPro" id="IPR016204">
    <property type="entry name" value="HDH"/>
</dbReference>
<organism evidence="19 20">
    <name type="scientific">Clostridium acetireducens DSM 10703</name>
    <dbReference type="NCBI Taxonomy" id="1121290"/>
    <lineage>
        <taxon>Bacteria</taxon>
        <taxon>Bacillati</taxon>
        <taxon>Bacillota</taxon>
        <taxon>Clostridia</taxon>
        <taxon>Eubacteriales</taxon>
        <taxon>Clostridiaceae</taxon>
        <taxon>Clostridium</taxon>
    </lineage>
</organism>
<dbReference type="Pfam" id="PF03447">
    <property type="entry name" value="NAD_binding_3"/>
    <property type="match status" value="1"/>
</dbReference>
<dbReference type="UniPathway" id="UPA00051">
    <property type="reaction ID" value="UER00465"/>
</dbReference>
<dbReference type="EC" id="1.1.1.3" evidence="5"/>
<dbReference type="Gene3D" id="3.30.70.260">
    <property type="match status" value="1"/>
</dbReference>
<comment type="pathway">
    <text evidence="3">Amino-acid biosynthesis; L-methionine biosynthesis via de novo pathway; L-homoserine from L-aspartate: step 3/3.</text>
</comment>
<dbReference type="AlphaFoldDB" id="A0A1E8F1G2"/>
<comment type="pathway">
    <text evidence="2">Amino-acid biosynthesis; L-threonine biosynthesis; L-threonine from L-aspartate: step 3/5.</text>
</comment>
<keyword evidence="20" id="KW-1185">Reference proteome</keyword>
<dbReference type="STRING" id="1121290.CLAOCE_05850"/>
<dbReference type="PROSITE" id="PS51671">
    <property type="entry name" value="ACT"/>
    <property type="match status" value="1"/>
</dbReference>
<evidence type="ECO:0000256" key="2">
    <source>
        <dbReference type="ARBA" id="ARBA00005056"/>
    </source>
</evidence>
<dbReference type="PANTHER" id="PTHR43331">
    <property type="entry name" value="HOMOSERINE DEHYDROGENASE"/>
    <property type="match status" value="1"/>
</dbReference>
<dbReference type="PATRIC" id="fig|1121290.3.peg.595"/>
<dbReference type="GO" id="GO:0004412">
    <property type="term" value="F:homoserine dehydrogenase activity"/>
    <property type="evidence" value="ECO:0007669"/>
    <property type="project" value="UniProtKB-EC"/>
</dbReference>
<keyword evidence="13" id="KW-0915">Sodium</keyword>
<accession>A0A1E8F1G2</accession>
<dbReference type="EMBL" id="LZFO01000006">
    <property type="protein sequence ID" value="OFI06999.1"/>
    <property type="molecule type" value="Genomic_DNA"/>
</dbReference>
<comment type="cofactor">
    <cofactor evidence="1">
        <name>a metal cation</name>
        <dbReference type="ChEBI" id="CHEBI:25213"/>
    </cofactor>
</comment>
<evidence type="ECO:0000256" key="1">
    <source>
        <dbReference type="ARBA" id="ARBA00001920"/>
    </source>
</evidence>
<evidence type="ECO:0000256" key="3">
    <source>
        <dbReference type="ARBA" id="ARBA00005062"/>
    </source>
</evidence>
<keyword evidence="8" id="KW-0791">Threonine biosynthesis</keyword>
<feature type="binding site" evidence="17">
    <location>
        <position position="190"/>
    </location>
    <ligand>
        <name>L-homoserine</name>
        <dbReference type="ChEBI" id="CHEBI:57476"/>
    </ligand>
</feature>
<dbReference type="SUPFAM" id="SSF55021">
    <property type="entry name" value="ACT-like"/>
    <property type="match status" value="1"/>
</dbReference>
<feature type="domain" description="ACT" evidence="18">
    <location>
        <begin position="349"/>
        <end position="425"/>
    </location>
</feature>
<keyword evidence="7" id="KW-0028">Amino-acid biosynthesis</keyword>
<comment type="similarity">
    <text evidence="4">Belongs to the homoserine dehydrogenase family.</text>
</comment>
<keyword evidence="11 19" id="KW-0560">Oxidoreductase</keyword>
<keyword evidence="9" id="KW-0479">Metal-binding</keyword>
<dbReference type="FunFam" id="3.40.50.720:FF:000062">
    <property type="entry name" value="Homoserine dehydrogenase"/>
    <property type="match status" value="1"/>
</dbReference>
<reference evidence="19 20" key="1">
    <citation type="submission" date="2016-06" db="EMBL/GenBank/DDBJ databases">
        <title>Genome sequence of Clostridium acetireducens DSM 10703.</title>
        <authorList>
            <person name="Poehlein A."/>
            <person name="Fluechter S."/>
            <person name="Duerre P."/>
            <person name="Daniel R."/>
        </authorList>
    </citation>
    <scope>NUCLEOTIDE SEQUENCE [LARGE SCALE GENOMIC DNA]</scope>
    <source>
        <strain evidence="19 20">DSM 10703</strain>
    </source>
</reference>
<evidence type="ECO:0000256" key="11">
    <source>
        <dbReference type="ARBA" id="ARBA00023002"/>
    </source>
</evidence>
<dbReference type="Proteomes" id="UP000175744">
    <property type="component" value="Unassembled WGS sequence"/>
</dbReference>
<dbReference type="InterPro" id="IPR002912">
    <property type="entry name" value="ACT_dom"/>
</dbReference>
<dbReference type="UniPathway" id="UPA00050">
    <property type="reaction ID" value="UER00063"/>
</dbReference>
<evidence type="ECO:0000256" key="5">
    <source>
        <dbReference type="ARBA" id="ARBA00013213"/>
    </source>
</evidence>
<dbReference type="GO" id="GO:0050661">
    <property type="term" value="F:NADP binding"/>
    <property type="evidence" value="ECO:0007669"/>
    <property type="project" value="InterPro"/>
</dbReference>
<feature type="binding site" evidence="17">
    <location>
        <begin position="9"/>
        <end position="16"/>
    </location>
    <ligand>
        <name>NADP(+)</name>
        <dbReference type="ChEBI" id="CHEBI:58349"/>
    </ligand>
</feature>
<dbReference type="GO" id="GO:0009088">
    <property type="term" value="P:threonine biosynthetic process"/>
    <property type="evidence" value="ECO:0007669"/>
    <property type="project" value="UniProtKB-UniPathway"/>
</dbReference>
<evidence type="ECO:0000256" key="7">
    <source>
        <dbReference type="ARBA" id="ARBA00022605"/>
    </source>
</evidence>
<protein>
    <recommendedName>
        <fullName evidence="6">Homoserine dehydrogenase</fullName>
        <ecNumber evidence="5">1.1.1.3</ecNumber>
    </recommendedName>
</protein>
<evidence type="ECO:0000256" key="13">
    <source>
        <dbReference type="ARBA" id="ARBA00023053"/>
    </source>
</evidence>
<dbReference type="InterPro" id="IPR045865">
    <property type="entry name" value="ACT-like_dom_sf"/>
</dbReference>
<evidence type="ECO:0000256" key="14">
    <source>
        <dbReference type="ARBA" id="ARBA00023167"/>
    </source>
</evidence>
<dbReference type="RefSeq" id="WP_070109548.1">
    <property type="nucleotide sequence ID" value="NZ_LZFO01000006.1"/>
</dbReference>
<dbReference type="SUPFAM" id="SSF55347">
    <property type="entry name" value="Glyceraldehyde-3-phosphate dehydrogenase-like, C-terminal domain"/>
    <property type="match status" value="1"/>
</dbReference>
<evidence type="ECO:0000256" key="17">
    <source>
        <dbReference type="PIRSR" id="PIRSR000098-2"/>
    </source>
</evidence>
<evidence type="ECO:0000256" key="6">
    <source>
        <dbReference type="ARBA" id="ARBA00013376"/>
    </source>
</evidence>
<evidence type="ECO:0000256" key="16">
    <source>
        <dbReference type="PIRSR" id="PIRSR000098-1"/>
    </source>
</evidence>
<comment type="catalytic activity">
    <reaction evidence="15">
        <text>L-homoserine + NADP(+) = L-aspartate 4-semialdehyde + NADPH + H(+)</text>
        <dbReference type="Rhea" id="RHEA:15761"/>
        <dbReference type="ChEBI" id="CHEBI:15378"/>
        <dbReference type="ChEBI" id="CHEBI:57476"/>
        <dbReference type="ChEBI" id="CHEBI:57783"/>
        <dbReference type="ChEBI" id="CHEBI:58349"/>
        <dbReference type="ChEBI" id="CHEBI:537519"/>
        <dbReference type="EC" id="1.1.1.3"/>
    </reaction>
    <physiologicalReaction direction="right-to-left" evidence="15">
        <dbReference type="Rhea" id="RHEA:15763"/>
    </physiologicalReaction>
</comment>
<gene>
    <name evidence="19" type="primary">hom_2</name>
    <name evidence="19" type="ORF">CLOACE_05850</name>
</gene>
<evidence type="ECO:0000256" key="10">
    <source>
        <dbReference type="ARBA" id="ARBA00022857"/>
    </source>
</evidence>
<dbReference type="GO" id="GO:0009086">
    <property type="term" value="P:methionine biosynthetic process"/>
    <property type="evidence" value="ECO:0007669"/>
    <property type="project" value="UniProtKB-KW"/>
</dbReference>
<dbReference type="InterPro" id="IPR001342">
    <property type="entry name" value="HDH_cat"/>
</dbReference>
<dbReference type="GO" id="GO:0046872">
    <property type="term" value="F:metal ion binding"/>
    <property type="evidence" value="ECO:0007669"/>
    <property type="project" value="UniProtKB-KW"/>
</dbReference>
<dbReference type="NCBIfam" id="NF004976">
    <property type="entry name" value="PRK06349.1"/>
    <property type="match status" value="1"/>
</dbReference>
<dbReference type="Gene3D" id="3.30.360.10">
    <property type="entry name" value="Dihydrodipicolinate Reductase, domain 2"/>
    <property type="match status" value="1"/>
</dbReference>
<keyword evidence="10 17" id="KW-0521">NADP</keyword>
<feature type="active site" description="Proton donor" evidence="16">
    <location>
        <position position="205"/>
    </location>
</feature>
<evidence type="ECO:0000256" key="9">
    <source>
        <dbReference type="ARBA" id="ARBA00022723"/>
    </source>
</evidence>
<evidence type="ECO:0000256" key="15">
    <source>
        <dbReference type="ARBA" id="ARBA00048841"/>
    </source>
</evidence>
<evidence type="ECO:0000313" key="20">
    <source>
        <dbReference type="Proteomes" id="UP000175744"/>
    </source>
</evidence>
<proteinExistence type="inferred from homology"/>
<dbReference type="InterPro" id="IPR005106">
    <property type="entry name" value="Asp/hSer_DH_NAD-bd"/>
</dbReference>
<keyword evidence="14" id="KW-0486">Methionine biosynthesis</keyword>
<comment type="caution">
    <text evidence="19">The sequence shown here is derived from an EMBL/GenBank/DDBJ whole genome shotgun (WGS) entry which is preliminary data.</text>
</comment>
<evidence type="ECO:0000256" key="12">
    <source>
        <dbReference type="ARBA" id="ARBA00023027"/>
    </source>
</evidence>
<dbReference type="FunFam" id="3.30.360.10:FF:000005">
    <property type="entry name" value="Homoserine dehydrogenase"/>
    <property type="match status" value="1"/>
</dbReference>